<feature type="domain" description="CEP76/DRC7 peptidase-like" evidence="4">
    <location>
        <begin position="1038"/>
        <end position="1164"/>
    </location>
</feature>
<protein>
    <submittedName>
        <fullName evidence="5">Uncharacterized protein</fullName>
    </submittedName>
</protein>
<dbReference type="STRING" id="1156394.T0Q6G4"/>
<keyword evidence="6" id="KW-1185">Reference proteome</keyword>
<feature type="region of interest" description="Disordered" evidence="1">
    <location>
        <begin position="754"/>
        <end position="794"/>
    </location>
</feature>
<dbReference type="OrthoDB" id="2162143at2759"/>
<sequence>MTATPTEAPVPQPPKVSRFQQDAPERSEGDSDDDDVDGNQRAGISPLQALTEHGYRVQIKTSMDPKVIVVPSARPLTQTCKVDEDMEDGIYRARTMDTHLPPHVVVRALERVEREGVTWSAMADPFAASAVRPSLTYAPSTPLRTQWSDPAKTLPVYSELLVRIPKLHLSDHRLMTLEDSVSLQMRFLFHDYTAKYAAIASLEHRLARLLSLAPTASTHDVHAEVDAFVAIVTCIRDAFQEVYLKWSELKELRQKQQATLTPVLLLLRPVDSSATLKVIQDFATQLESRESMHEDPQLATAVGALQEVLDAPMCLDYVVRLSSDLSILGQPSEAEALRRQHIRRVRIHCELLVNGNTVMETKAHALSWPSLSVDLNEFVALRVTAKPTSMSLRVYERVPATGGIFYTTTCWTSRPIPLVMPGHAFATEICAAGAAPTDEWYQFCHDASIPREAWSQSFLSSAYYANAQRHTKGAVHVHLSWKTTSDVHKIPVKHARTIRPASDAERWIGHRPEPVDDATHFSHEAAFQHALGTLPTLDPNAPSDQAAVQLKAYHASRSTTEPLDLFRTALPSSFVLSSYTGKSQLKRHTLLSLRDDDPHRHAIFATPIPLSEHVIAQQPAYLDLVRPEVVAFERSLANEAMLAETKDGLEYTKRRLELRRHDFMERVRSNHATRARDDKVSAYAHLSTIVQEYPQPLLFKGWTPDFSGWSTLFARKRRLRPTRRVEGPRSDLAVDRPDECQVYIQVQRLTNAFARRGQPVEAPPKPARRRADDRHSDGDNSAEDDDDDQPAASDGSANHVLVEVSFQGHTRATSPSSGLHPMWMETVVLPFSPPLHDWSPPALTRIRDTITLTIFDQVLVEDPVTQHKDLQRRFLGSVRVPFSTLYHNAGEIIAPLRCVVPYAHLGYMRRVGKASRSRAAVDESNGMSSSDAATFLSVMIKTDPILAAPTPSSTPITMQSEPPAFIRYAEKYVASVPGLTLQHLFVPAVSGEPTFVTRYLRAQAPPADLQGQPLRALARFVSLVPFLEDWHTYSGAIDVWAATQDFLDTQVGDWEEHAVLLANYFNWADDGQRRGSTVKSYLVVGTALPEGSGVYVVRCTAQHCTFWNACSGVAYDVRDLKCPLRSVLLVASSDNVWANLHPTGTPCQLAWDAIESDARAWKPFFTAMTTKESLEAILPSVQAATPQYLATPPSFVHDVQVELLESIKVAIRKLRSSHSTTIFNSDVSHHLHELLTTLEAKYIANDVGDDHVPSLLAKYPRYDFHGGPFSFPFTDVQGIVDEMTQTHIHATTTSGVEFGLAVHVHVYPNFVLAVWVYLAALTPTYR</sequence>
<dbReference type="PANTHER" id="PTHR20837">
    <property type="entry name" value="CENTROSOMAL PROTEIN-RELATED"/>
    <property type="match status" value="1"/>
</dbReference>
<dbReference type="EMBL" id="JH767159">
    <property type="protein sequence ID" value="EQC33429.1"/>
    <property type="molecule type" value="Genomic_DNA"/>
</dbReference>
<proteinExistence type="predicted"/>
<dbReference type="Proteomes" id="UP000030762">
    <property type="component" value="Unassembled WGS sequence"/>
</dbReference>
<evidence type="ECO:0000259" key="4">
    <source>
        <dbReference type="Pfam" id="PF24656"/>
    </source>
</evidence>
<dbReference type="InParanoid" id="T0Q6G4"/>
<dbReference type="GO" id="GO:1904491">
    <property type="term" value="P:protein localization to ciliary transition zone"/>
    <property type="evidence" value="ECO:0007669"/>
    <property type="project" value="TreeGrafter"/>
</dbReference>
<feature type="compositionally biased region" description="Acidic residues" evidence="1">
    <location>
        <begin position="780"/>
        <end position="789"/>
    </location>
</feature>
<accession>T0Q6G4</accession>
<dbReference type="GO" id="GO:0035869">
    <property type="term" value="C:ciliary transition zone"/>
    <property type="evidence" value="ECO:0007669"/>
    <property type="project" value="TreeGrafter"/>
</dbReference>
<dbReference type="GeneID" id="19949671"/>
<dbReference type="GO" id="GO:1905515">
    <property type="term" value="P:non-motile cilium assembly"/>
    <property type="evidence" value="ECO:0007669"/>
    <property type="project" value="TreeGrafter"/>
</dbReference>
<feature type="domain" description="CC2D2A N-terminal C2" evidence="2">
    <location>
        <begin position="330"/>
        <end position="486"/>
    </location>
</feature>
<gene>
    <name evidence="5" type="ORF">SDRG_08944</name>
</gene>
<dbReference type="eggNOG" id="KOG3639">
    <property type="taxonomic scope" value="Eukaryota"/>
</dbReference>
<dbReference type="Pfam" id="PF24656">
    <property type="entry name" value="CEPT76_peptidase"/>
    <property type="match status" value="1"/>
</dbReference>
<dbReference type="Pfam" id="PF24652">
    <property type="entry name" value="CEP76_C"/>
    <property type="match status" value="1"/>
</dbReference>
<dbReference type="InterPro" id="IPR056290">
    <property type="entry name" value="CEPT76/DRC7_peptidase-like_dom"/>
</dbReference>
<evidence type="ECO:0000259" key="2">
    <source>
        <dbReference type="Pfam" id="PF15625"/>
    </source>
</evidence>
<organism evidence="5 6">
    <name type="scientific">Saprolegnia diclina (strain VS20)</name>
    <dbReference type="NCBI Taxonomy" id="1156394"/>
    <lineage>
        <taxon>Eukaryota</taxon>
        <taxon>Sar</taxon>
        <taxon>Stramenopiles</taxon>
        <taxon>Oomycota</taxon>
        <taxon>Saprolegniomycetes</taxon>
        <taxon>Saprolegniales</taxon>
        <taxon>Saprolegniaceae</taxon>
        <taxon>Saprolegnia</taxon>
    </lineage>
</organism>
<dbReference type="InterPro" id="IPR052434">
    <property type="entry name" value="Tectonic-like_complex_comp"/>
</dbReference>
<name>T0Q6G4_SAPDV</name>
<dbReference type="Pfam" id="PF15625">
    <property type="entry name" value="CC2D2AN-C2"/>
    <property type="match status" value="1"/>
</dbReference>
<evidence type="ECO:0000313" key="5">
    <source>
        <dbReference type="EMBL" id="EQC33429.1"/>
    </source>
</evidence>
<feature type="region of interest" description="Disordered" evidence="1">
    <location>
        <begin position="1"/>
        <end position="49"/>
    </location>
</feature>
<dbReference type="InterPro" id="IPR056288">
    <property type="entry name" value="CEP76_C"/>
</dbReference>
<feature type="domain" description="Centrosomal protein of 76 kDa C-terminal" evidence="3">
    <location>
        <begin position="1197"/>
        <end position="1320"/>
    </location>
</feature>
<evidence type="ECO:0000313" key="6">
    <source>
        <dbReference type="Proteomes" id="UP000030762"/>
    </source>
</evidence>
<evidence type="ECO:0000256" key="1">
    <source>
        <dbReference type="SAM" id="MobiDB-lite"/>
    </source>
</evidence>
<reference evidence="5 6" key="1">
    <citation type="submission" date="2012-04" db="EMBL/GenBank/DDBJ databases">
        <title>The Genome Sequence of Saprolegnia declina VS20.</title>
        <authorList>
            <consortium name="The Broad Institute Genome Sequencing Platform"/>
            <person name="Russ C."/>
            <person name="Nusbaum C."/>
            <person name="Tyler B."/>
            <person name="van West P."/>
            <person name="Dieguez-Uribeondo J."/>
            <person name="de Bruijn I."/>
            <person name="Tripathy S."/>
            <person name="Jiang R."/>
            <person name="Young S.K."/>
            <person name="Zeng Q."/>
            <person name="Gargeya S."/>
            <person name="Fitzgerald M."/>
            <person name="Haas B."/>
            <person name="Abouelleil A."/>
            <person name="Alvarado L."/>
            <person name="Arachchi H.M."/>
            <person name="Berlin A."/>
            <person name="Chapman S.B."/>
            <person name="Goldberg J."/>
            <person name="Griggs A."/>
            <person name="Gujja S."/>
            <person name="Hansen M."/>
            <person name="Howarth C."/>
            <person name="Imamovic A."/>
            <person name="Larimer J."/>
            <person name="McCowen C."/>
            <person name="Montmayeur A."/>
            <person name="Murphy C."/>
            <person name="Neiman D."/>
            <person name="Pearson M."/>
            <person name="Priest M."/>
            <person name="Roberts A."/>
            <person name="Saif S."/>
            <person name="Shea T."/>
            <person name="Sisk P."/>
            <person name="Sykes S."/>
            <person name="Wortman J."/>
            <person name="Nusbaum C."/>
            <person name="Birren B."/>
        </authorList>
    </citation>
    <scope>NUCLEOTIDE SEQUENCE [LARGE SCALE GENOMIC DNA]</scope>
    <source>
        <strain evidence="5 6">VS20</strain>
    </source>
</reference>
<dbReference type="RefSeq" id="XP_008613069.1">
    <property type="nucleotide sequence ID" value="XM_008614847.1"/>
</dbReference>
<dbReference type="InterPro" id="IPR028928">
    <property type="entry name" value="CC2D2AN-C2"/>
</dbReference>
<dbReference type="CDD" id="cd00030">
    <property type="entry name" value="C2"/>
    <property type="match status" value="1"/>
</dbReference>
<feature type="compositionally biased region" description="Basic and acidic residues" evidence="1">
    <location>
        <begin position="769"/>
        <end position="778"/>
    </location>
</feature>
<evidence type="ECO:0000259" key="3">
    <source>
        <dbReference type="Pfam" id="PF24652"/>
    </source>
</evidence>
<dbReference type="OMA" id="THIHATT"/>
<dbReference type="PANTHER" id="PTHR20837:SF0">
    <property type="entry name" value="COILED-COIL AND C2 DOMAIN-CONTAINING PROTEIN 2A"/>
    <property type="match status" value="1"/>
</dbReference>
<dbReference type="VEuPathDB" id="FungiDB:SDRG_08944"/>